<dbReference type="SUPFAM" id="SSF46689">
    <property type="entry name" value="Homeodomain-like"/>
    <property type="match status" value="1"/>
</dbReference>
<feature type="active site" description="O-(5'-phospho-DNA)-serine intermediate" evidence="5 6">
    <location>
        <position position="9"/>
    </location>
</feature>
<proteinExistence type="inferred from homology"/>
<evidence type="ECO:0000256" key="2">
    <source>
        <dbReference type="ARBA" id="ARBA00022908"/>
    </source>
</evidence>
<dbReference type="Pfam" id="PF00239">
    <property type="entry name" value="Resolvase"/>
    <property type="match status" value="1"/>
</dbReference>
<dbReference type="EMBL" id="CXWC01000002">
    <property type="protein sequence ID" value="CTQ65653.1"/>
    <property type="molecule type" value="Genomic_DNA"/>
</dbReference>
<dbReference type="AlphaFoldDB" id="A0A0M7A9X4"/>
<reference evidence="9" key="1">
    <citation type="submission" date="2015-07" db="EMBL/GenBank/DDBJ databases">
        <authorList>
            <person name="Rodrigo-Torres Lidia"/>
            <person name="Arahal R.David."/>
        </authorList>
    </citation>
    <scope>NUCLEOTIDE SEQUENCE [LARGE SCALE GENOMIC DNA]</scope>
    <source>
        <strain evidence="9">CECT 5096</strain>
    </source>
</reference>
<dbReference type="OrthoDB" id="2290206at2"/>
<dbReference type="Proteomes" id="UP000049983">
    <property type="component" value="Unassembled WGS sequence"/>
</dbReference>
<dbReference type="PANTHER" id="PTHR30461:SF2">
    <property type="entry name" value="SERINE RECOMBINASE PINE-RELATED"/>
    <property type="match status" value="1"/>
</dbReference>
<dbReference type="SMART" id="SM00857">
    <property type="entry name" value="Resolvase"/>
    <property type="match status" value="1"/>
</dbReference>
<dbReference type="STRING" id="311410.LA5095_01948"/>
<dbReference type="PROSITE" id="PS00397">
    <property type="entry name" value="RECOMBINASES_1"/>
    <property type="match status" value="1"/>
</dbReference>
<dbReference type="GO" id="GO:0015074">
    <property type="term" value="P:DNA integration"/>
    <property type="evidence" value="ECO:0007669"/>
    <property type="project" value="UniProtKB-KW"/>
</dbReference>
<keyword evidence="9" id="KW-1185">Reference proteome</keyword>
<dbReference type="RefSeq" id="WP_055114464.1">
    <property type="nucleotide sequence ID" value="NZ_CXWA01000002.1"/>
</dbReference>
<keyword evidence="4" id="KW-0233">DNA recombination</keyword>
<dbReference type="GO" id="GO:0003677">
    <property type="term" value="F:DNA binding"/>
    <property type="evidence" value="ECO:0007669"/>
    <property type="project" value="UniProtKB-KW"/>
</dbReference>
<dbReference type="InterPro" id="IPR006118">
    <property type="entry name" value="Recombinase_CS"/>
</dbReference>
<dbReference type="InterPro" id="IPR009057">
    <property type="entry name" value="Homeodomain-like_sf"/>
</dbReference>
<dbReference type="PROSITE" id="PS51736">
    <property type="entry name" value="RECOMBINASES_3"/>
    <property type="match status" value="1"/>
</dbReference>
<evidence type="ECO:0000256" key="6">
    <source>
        <dbReference type="PROSITE-ProRule" id="PRU10137"/>
    </source>
</evidence>
<evidence type="ECO:0000256" key="5">
    <source>
        <dbReference type="PIRSR" id="PIRSR606118-50"/>
    </source>
</evidence>
<name>A0A0M7A9X4_9HYPH</name>
<comment type="similarity">
    <text evidence="1">Belongs to the site-specific recombinase resolvase family.</text>
</comment>
<dbReference type="CDD" id="cd00569">
    <property type="entry name" value="HTH_Hin_like"/>
    <property type="match status" value="1"/>
</dbReference>
<keyword evidence="3" id="KW-0238">DNA-binding</keyword>
<evidence type="ECO:0000313" key="9">
    <source>
        <dbReference type="Proteomes" id="UP000049983"/>
    </source>
</evidence>
<dbReference type="GeneID" id="97668247"/>
<dbReference type="Gene3D" id="1.10.10.60">
    <property type="entry name" value="Homeodomain-like"/>
    <property type="match status" value="1"/>
</dbReference>
<dbReference type="InterPro" id="IPR050639">
    <property type="entry name" value="SSR_resolvase"/>
</dbReference>
<protein>
    <submittedName>
        <fullName evidence="8">DNA-invertase hin</fullName>
    </submittedName>
</protein>
<dbReference type="GO" id="GO:0000150">
    <property type="term" value="F:DNA strand exchange activity"/>
    <property type="evidence" value="ECO:0007669"/>
    <property type="project" value="InterPro"/>
</dbReference>
<evidence type="ECO:0000313" key="8">
    <source>
        <dbReference type="EMBL" id="CTQ65653.1"/>
    </source>
</evidence>
<dbReference type="InterPro" id="IPR036162">
    <property type="entry name" value="Resolvase-like_N_sf"/>
</dbReference>
<accession>A0A0M7A9X4</accession>
<dbReference type="SUPFAM" id="SSF53041">
    <property type="entry name" value="Resolvase-like"/>
    <property type="match status" value="1"/>
</dbReference>
<evidence type="ECO:0000256" key="4">
    <source>
        <dbReference type="ARBA" id="ARBA00023172"/>
    </source>
</evidence>
<evidence type="ECO:0000256" key="3">
    <source>
        <dbReference type="ARBA" id="ARBA00023125"/>
    </source>
</evidence>
<dbReference type="PANTHER" id="PTHR30461">
    <property type="entry name" value="DNA-INVERTASE FROM LAMBDOID PROPHAGE"/>
    <property type="match status" value="1"/>
</dbReference>
<organism evidence="8 9">
    <name type="scientific">Roseibium album</name>
    <dbReference type="NCBI Taxonomy" id="311410"/>
    <lineage>
        <taxon>Bacteria</taxon>
        <taxon>Pseudomonadati</taxon>
        <taxon>Pseudomonadota</taxon>
        <taxon>Alphaproteobacteria</taxon>
        <taxon>Hyphomicrobiales</taxon>
        <taxon>Stappiaceae</taxon>
        <taxon>Roseibium</taxon>
    </lineage>
</organism>
<evidence type="ECO:0000259" key="7">
    <source>
        <dbReference type="PROSITE" id="PS51736"/>
    </source>
</evidence>
<dbReference type="CDD" id="cd03768">
    <property type="entry name" value="SR_ResInv"/>
    <property type="match status" value="1"/>
</dbReference>
<feature type="domain" description="Resolvase/invertase-type recombinase catalytic" evidence="7">
    <location>
        <begin position="1"/>
        <end position="133"/>
    </location>
</feature>
<dbReference type="InterPro" id="IPR006119">
    <property type="entry name" value="Resolv_N"/>
</dbReference>
<dbReference type="Gene3D" id="3.40.50.1390">
    <property type="entry name" value="Resolvase, N-terminal catalytic domain"/>
    <property type="match status" value="1"/>
</dbReference>
<gene>
    <name evidence="8" type="primary">hin</name>
    <name evidence="8" type="ORF">LA5096_00804</name>
</gene>
<evidence type="ECO:0000256" key="1">
    <source>
        <dbReference type="ARBA" id="ARBA00009913"/>
    </source>
</evidence>
<sequence>MKIGYLRVSTEEQNPYRQLDSLTPLCDRVYVEKLSAVAARRPVFDAVMDMLKPGDTLVVWDLDRAFRSTVDAILQEERLRTAGIRFEVFSLRVNTAEPAGEFAYSVMAAAAQYERRMISKRTKEGLEAAVKRGVKLGRKRKLSDKQVRQAREKLQSGGWTRSEVAALFGVHPRTLARALSLLGSDM</sequence>
<keyword evidence="2" id="KW-0229">DNA integration</keyword>